<gene>
    <name evidence="1" type="ORF">QO002_001787</name>
</gene>
<keyword evidence="2" id="KW-1185">Reference proteome</keyword>
<dbReference type="Proteomes" id="UP001230207">
    <property type="component" value="Unassembled WGS sequence"/>
</dbReference>
<name>A0ABU0BN09_9HYPH</name>
<protein>
    <submittedName>
        <fullName evidence="1">Uncharacterized protein</fullName>
    </submittedName>
</protein>
<dbReference type="RefSeq" id="WP_307228719.1">
    <property type="nucleotide sequence ID" value="NZ_JAUSVF010000001.1"/>
</dbReference>
<reference evidence="1 2" key="1">
    <citation type="submission" date="2023-07" db="EMBL/GenBank/DDBJ databases">
        <title>Genomic Encyclopedia of Type Strains, Phase IV (KMG-IV): sequencing the most valuable type-strain genomes for metagenomic binning, comparative biology and taxonomic classification.</title>
        <authorList>
            <person name="Goeker M."/>
        </authorList>
    </citation>
    <scope>NUCLEOTIDE SEQUENCE [LARGE SCALE GENOMIC DNA]</scope>
    <source>
        <strain evidence="1 2">DSM 1112</strain>
    </source>
</reference>
<accession>A0ABU0BN09</accession>
<organism evidence="1 2">
    <name type="scientific">Pararhizobium capsulatum DSM 1112</name>
    <dbReference type="NCBI Taxonomy" id="1121113"/>
    <lineage>
        <taxon>Bacteria</taxon>
        <taxon>Pseudomonadati</taxon>
        <taxon>Pseudomonadota</taxon>
        <taxon>Alphaproteobacteria</taxon>
        <taxon>Hyphomicrobiales</taxon>
        <taxon>Rhizobiaceae</taxon>
        <taxon>Rhizobium/Agrobacterium group</taxon>
        <taxon>Pararhizobium</taxon>
    </lineage>
</organism>
<dbReference type="EMBL" id="JAUSVF010000001">
    <property type="protein sequence ID" value="MDQ0319649.1"/>
    <property type="molecule type" value="Genomic_DNA"/>
</dbReference>
<sequence>MKSNGFGRFRQNIIVHVDRSHADEVTTKLEVLPFNEDGEPTQAYFAWSRLTKRPGNDEDVVWDLSVLLGYPGERFDWTVDWNLSKY</sequence>
<proteinExistence type="predicted"/>
<comment type="caution">
    <text evidence="1">The sequence shown here is derived from an EMBL/GenBank/DDBJ whole genome shotgun (WGS) entry which is preliminary data.</text>
</comment>
<evidence type="ECO:0000313" key="1">
    <source>
        <dbReference type="EMBL" id="MDQ0319649.1"/>
    </source>
</evidence>
<evidence type="ECO:0000313" key="2">
    <source>
        <dbReference type="Proteomes" id="UP001230207"/>
    </source>
</evidence>